<dbReference type="Proteomes" id="UP000498740">
    <property type="component" value="Unassembled WGS sequence"/>
</dbReference>
<evidence type="ECO:0000256" key="1">
    <source>
        <dbReference type="SAM" id="MobiDB-lite"/>
    </source>
</evidence>
<protein>
    <submittedName>
        <fullName evidence="2">Uncharacterized protein</fullName>
    </submittedName>
</protein>
<gene>
    <name evidence="2" type="ORF">Smic_69520</name>
</gene>
<dbReference type="EMBL" id="BLWD01000001">
    <property type="protein sequence ID" value="GFN08396.1"/>
    <property type="molecule type" value="Genomic_DNA"/>
</dbReference>
<feature type="region of interest" description="Disordered" evidence="1">
    <location>
        <begin position="1"/>
        <end position="73"/>
    </location>
</feature>
<evidence type="ECO:0000313" key="3">
    <source>
        <dbReference type="Proteomes" id="UP000498740"/>
    </source>
</evidence>
<organism evidence="2 3">
    <name type="scientific">Streptomyces microflavus</name>
    <name type="common">Streptomyces lipmanii</name>
    <dbReference type="NCBI Taxonomy" id="1919"/>
    <lineage>
        <taxon>Bacteria</taxon>
        <taxon>Bacillati</taxon>
        <taxon>Actinomycetota</taxon>
        <taxon>Actinomycetes</taxon>
        <taxon>Kitasatosporales</taxon>
        <taxon>Streptomycetaceae</taxon>
        <taxon>Streptomyces</taxon>
    </lineage>
</organism>
<evidence type="ECO:0000313" key="2">
    <source>
        <dbReference type="EMBL" id="GFN08396.1"/>
    </source>
</evidence>
<accession>A0A7J0D0X2</accession>
<comment type="caution">
    <text evidence="2">The sequence shown here is derived from an EMBL/GenBank/DDBJ whole genome shotgun (WGS) entry which is preliminary data.</text>
</comment>
<feature type="compositionally biased region" description="Low complexity" evidence="1">
    <location>
        <begin position="49"/>
        <end position="58"/>
    </location>
</feature>
<proteinExistence type="predicted"/>
<dbReference type="AlphaFoldDB" id="A0A7J0D0X2"/>
<reference evidence="2 3" key="1">
    <citation type="submission" date="2020-05" db="EMBL/GenBank/DDBJ databases">
        <title>Whole genome shotgun sequence of Streptomyces microflavus NBRC 13062.</title>
        <authorList>
            <person name="Komaki H."/>
            <person name="Tamura T."/>
        </authorList>
    </citation>
    <scope>NUCLEOTIDE SEQUENCE [LARGE SCALE GENOMIC DNA]</scope>
    <source>
        <strain evidence="2 3">NBRC 13062</strain>
    </source>
</reference>
<name>A0A7J0D0X2_STRMI</name>
<sequence>MTRPASTPAPIAHGSRRGGPPMKMALPSAPTAEVTRESTNGRARKAVLRASTSASRSRNATREIPPTIDARNMPTLISRPAAIARNPEMASSARLTTDRIGRSSTMFAAATLAASPPVSACASASTIVSPMTAAVWRPVT</sequence>